<dbReference type="PATRIC" id="fig|2702.100.peg.1335"/>
<organism evidence="1 2">
    <name type="scientific">Gardnerella vaginalis</name>
    <dbReference type="NCBI Taxonomy" id="2702"/>
    <lineage>
        <taxon>Bacteria</taxon>
        <taxon>Bacillati</taxon>
        <taxon>Actinomycetota</taxon>
        <taxon>Actinomycetes</taxon>
        <taxon>Bifidobacteriales</taxon>
        <taxon>Bifidobacteriaceae</taxon>
        <taxon>Gardnerella</taxon>
    </lineage>
</organism>
<name>A0A133NR94_GARVA</name>
<dbReference type="AlphaFoldDB" id="A0A133NR94"/>
<accession>A0A133NR94</accession>
<comment type="caution">
    <text evidence="1">The sequence shown here is derived from an EMBL/GenBank/DDBJ whole genome shotgun (WGS) entry which is preliminary data.</text>
</comment>
<evidence type="ECO:0000313" key="2">
    <source>
        <dbReference type="Proteomes" id="UP000070687"/>
    </source>
</evidence>
<protein>
    <submittedName>
        <fullName evidence="1">Uncharacterized protein</fullName>
    </submittedName>
</protein>
<sequence>MCADDLLEYCDLVRMFPRVCGLGWGVSPQKRATFREFALTTCLSAYSSRHSREADL</sequence>
<evidence type="ECO:0000313" key="1">
    <source>
        <dbReference type="EMBL" id="KXA18813.1"/>
    </source>
</evidence>
<gene>
    <name evidence="1" type="ORF">HMPREF3208_01348</name>
</gene>
<reference evidence="1 2" key="1">
    <citation type="submission" date="2016-01" db="EMBL/GenBank/DDBJ databases">
        <authorList>
            <person name="Oliw E.H."/>
        </authorList>
    </citation>
    <scope>NUCLEOTIDE SEQUENCE [LARGE SCALE GENOMIC DNA]</scope>
    <source>
        <strain evidence="1 2">PSS_7772B</strain>
    </source>
</reference>
<dbReference type="EMBL" id="LRQB01000089">
    <property type="protein sequence ID" value="KXA18813.1"/>
    <property type="molecule type" value="Genomic_DNA"/>
</dbReference>
<proteinExistence type="predicted"/>
<dbReference type="Proteomes" id="UP000070687">
    <property type="component" value="Unassembled WGS sequence"/>
</dbReference>